<evidence type="ECO:0000313" key="2">
    <source>
        <dbReference type="Proteomes" id="UP000298340"/>
    </source>
</evidence>
<dbReference type="SUPFAM" id="SSF51735">
    <property type="entry name" value="NAD(P)-binding Rossmann-fold domains"/>
    <property type="match status" value="1"/>
</dbReference>
<dbReference type="EMBL" id="QWDN01001393">
    <property type="protein sequence ID" value="TEB40368.1"/>
    <property type="molecule type" value="Genomic_DNA"/>
</dbReference>
<accession>A0A4Y7U2U3</accession>
<feature type="non-terminal residue" evidence="1">
    <location>
        <position position="46"/>
    </location>
</feature>
<organism evidence="1 2">
    <name type="scientific">Flavobacterium circumlabens</name>
    <dbReference type="NCBI Taxonomy" id="2133765"/>
    <lineage>
        <taxon>Bacteria</taxon>
        <taxon>Pseudomonadati</taxon>
        <taxon>Bacteroidota</taxon>
        <taxon>Flavobacteriia</taxon>
        <taxon>Flavobacteriales</taxon>
        <taxon>Flavobacteriaceae</taxon>
        <taxon>Flavobacterium</taxon>
    </lineage>
</organism>
<dbReference type="Proteomes" id="UP000298340">
    <property type="component" value="Unassembled WGS sequence"/>
</dbReference>
<evidence type="ECO:0000313" key="1">
    <source>
        <dbReference type="EMBL" id="TEB40368.1"/>
    </source>
</evidence>
<dbReference type="AlphaFoldDB" id="A0A4Y7U2U3"/>
<name>A0A4Y7U2U3_9FLAO</name>
<proteinExistence type="predicted"/>
<dbReference type="InterPro" id="IPR036291">
    <property type="entry name" value="NAD(P)-bd_dom_sf"/>
</dbReference>
<gene>
    <name evidence="1" type="ORF">D0809_30970</name>
</gene>
<comment type="caution">
    <text evidence="1">The sequence shown here is derived from an EMBL/GenBank/DDBJ whole genome shotgun (WGS) entry which is preliminary data.</text>
</comment>
<dbReference type="Gene3D" id="3.40.50.720">
    <property type="entry name" value="NAD(P)-binding Rossmann-like Domain"/>
    <property type="match status" value="1"/>
</dbReference>
<reference evidence="1 2" key="1">
    <citation type="journal article" date="2018" name="Syst. Appl. Microbiol.">
        <title>Flavobacterium circumlabens sp. nov. and Flavobacterium cupreum sp. nov., two psychrotrophic species isolated from Antarctic environmental samples.</title>
        <authorList>
            <person name="Kralova S."/>
            <person name="Busse H.J."/>
            <person name="Svec P."/>
            <person name="Maslanova I."/>
            <person name="Stankova E."/>
            <person name="Bartak M."/>
            <person name="Sedlacek I."/>
        </authorList>
    </citation>
    <scope>NUCLEOTIDE SEQUENCE [LARGE SCALE GENOMIC DNA]</scope>
    <source>
        <strain evidence="1 2">CCM 8828</strain>
    </source>
</reference>
<sequence>MRKNILVIGGTGLVGKVILRLLQGRNPDYTLFIGSRHPGKASSNLV</sequence>
<protein>
    <submittedName>
        <fullName evidence="1">Saccharopine dehydrogenase</fullName>
    </submittedName>
</protein>